<dbReference type="Gene3D" id="3.30.565.10">
    <property type="entry name" value="Histidine kinase-like ATPase, C-terminal domain"/>
    <property type="match status" value="1"/>
</dbReference>
<keyword evidence="4" id="KW-0597">Phosphoprotein</keyword>
<protein>
    <recommendedName>
        <fullName evidence="3">histidine kinase</fullName>
        <ecNumber evidence="3">2.7.13.3</ecNumber>
    </recommendedName>
</protein>
<comment type="catalytic activity">
    <reaction evidence="1">
        <text>ATP + protein L-histidine = ADP + protein N-phospho-L-histidine.</text>
        <dbReference type="EC" id="2.7.13.3"/>
    </reaction>
</comment>
<dbReference type="EMBL" id="FQVI01000005">
    <property type="protein sequence ID" value="SHE75263.1"/>
    <property type="molecule type" value="Genomic_DNA"/>
</dbReference>
<dbReference type="GO" id="GO:0000155">
    <property type="term" value="F:phosphorelay sensor kinase activity"/>
    <property type="evidence" value="ECO:0007669"/>
    <property type="project" value="InterPro"/>
</dbReference>
<dbReference type="InterPro" id="IPR050351">
    <property type="entry name" value="BphY/WalK/GraS-like"/>
</dbReference>
<proteinExistence type="predicted"/>
<evidence type="ECO:0000256" key="1">
    <source>
        <dbReference type="ARBA" id="ARBA00000085"/>
    </source>
</evidence>
<dbReference type="STRING" id="1122155.SAMN02745158_01449"/>
<keyword evidence="6 10" id="KW-0418">Kinase</keyword>
<keyword evidence="5" id="KW-0808">Transferase</keyword>
<dbReference type="AlphaFoldDB" id="A0A1M4W2B5"/>
<feature type="transmembrane region" description="Helical" evidence="8">
    <location>
        <begin position="12"/>
        <end position="31"/>
    </location>
</feature>
<evidence type="ECO:0000256" key="3">
    <source>
        <dbReference type="ARBA" id="ARBA00012438"/>
    </source>
</evidence>
<dbReference type="EC" id="2.7.13.3" evidence="3"/>
<evidence type="ECO:0000256" key="8">
    <source>
        <dbReference type="SAM" id="Phobius"/>
    </source>
</evidence>
<dbReference type="InterPro" id="IPR005467">
    <property type="entry name" value="His_kinase_dom"/>
</dbReference>
<evidence type="ECO:0000256" key="5">
    <source>
        <dbReference type="ARBA" id="ARBA00022679"/>
    </source>
</evidence>
<keyword evidence="11" id="KW-1185">Reference proteome</keyword>
<evidence type="ECO:0000256" key="2">
    <source>
        <dbReference type="ARBA" id="ARBA00004370"/>
    </source>
</evidence>
<evidence type="ECO:0000313" key="10">
    <source>
        <dbReference type="EMBL" id="SHE75263.1"/>
    </source>
</evidence>
<dbReference type="SUPFAM" id="SSF55874">
    <property type="entry name" value="ATPase domain of HSP90 chaperone/DNA topoisomerase II/histidine kinase"/>
    <property type="match status" value="1"/>
</dbReference>
<feature type="transmembrane region" description="Helical" evidence="8">
    <location>
        <begin position="37"/>
        <end position="58"/>
    </location>
</feature>
<dbReference type="PANTHER" id="PTHR45453:SF1">
    <property type="entry name" value="PHOSPHATE REGULON SENSOR PROTEIN PHOR"/>
    <property type="match status" value="1"/>
</dbReference>
<dbReference type="SMART" id="SM00387">
    <property type="entry name" value="HATPase_c"/>
    <property type="match status" value="1"/>
</dbReference>
<dbReference type="GO" id="GO:0004721">
    <property type="term" value="F:phosphoprotein phosphatase activity"/>
    <property type="evidence" value="ECO:0007669"/>
    <property type="project" value="TreeGrafter"/>
</dbReference>
<name>A0A1M4W2B5_9CLOT</name>
<dbReference type="RefSeq" id="WP_242946732.1">
    <property type="nucleotide sequence ID" value="NZ_FQVI01000005.1"/>
</dbReference>
<dbReference type="InterPro" id="IPR036097">
    <property type="entry name" value="HisK_dim/P_sf"/>
</dbReference>
<dbReference type="GO" id="GO:0016036">
    <property type="term" value="P:cellular response to phosphate starvation"/>
    <property type="evidence" value="ECO:0007669"/>
    <property type="project" value="TreeGrafter"/>
</dbReference>
<dbReference type="GO" id="GO:0005886">
    <property type="term" value="C:plasma membrane"/>
    <property type="evidence" value="ECO:0007669"/>
    <property type="project" value="TreeGrafter"/>
</dbReference>
<dbReference type="Pfam" id="PF02518">
    <property type="entry name" value="HATPase_c"/>
    <property type="match status" value="1"/>
</dbReference>
<dbReference type="SUPFAM" id="SSF47384">
    <property type="entry name" value="Homodimeric domain of signal transducing histidine kinase"/>
    <property type="match status" value="1"/>
</dbReference>
<evidence type="ECO:0000256" key="4">
    <source>
        <dbReference type="ARBA" id="ARBA00022553"/>
    </source>
</evidence>
<dbReference type="CDD" id="cd00082">
    <property type="entry name" value="HisKA"/>
    <property type="match status" value="1"/>
</dbReference>
<accession>A0A1M4W2B5</accession>
<reference evidence="10 11" key="1">
    <citation type="submission" date="2016-11" db="EMBL/GenBank/DDBJ databases">
        <authorList>
            <person name="Jaros S."/>
            <person name="Januszkiewicz K."/>
            <person name="Wedrychowicz H."/>
        </authorList>
    </citation>
    <scope>NUCLEOTIDE SEQUENCE [LARGE SCALE GENOMIC DNA]</scope>
    <source>
        <strain evidence="10 11">DSM 17459</strain>
    </source>
</reference>
<dbReference type="Proteomes" id="UP000184245">
    <property type="component" value="Unassembled WGS sequence"/>
</dbReference>
<organism evidence="10 11">
    <name type="scientific">Lactonifactor longoviformis DSM 17459</name>
    <dbReference type="NCBI Taxonomy" id="1122155"/>
    <lineage>
        <taxon>Bacteria</taxon>
        <taxon>Bacillati</taxon>
        <taxon>Bacillota</taxon>
        <taxon>Clostridia</taxon>
        <taxon>Eubacteriales</taxon>
        <taxon>Clostridiaceae</taxon>
        <taxon>Lactonifactor</taxon>
    </lineage>
</organism>
<comment type="subcellular location">
    <subcellularLocation>
        <location evidence="2">Membrane</location>
    </subcellularLocation>
</comment>
<dbReference type="PANTHER" id="PTHR45453">
    <property type="entry name" value="PHOSPHATE REGULON SENSOR PROTEIN PHOR"/>
    <property type="match status" value="1"/>
</dbReference>
<gene>
    <name evidence="10" type="ORF">SAMN02745158_01449</name>
</gene>
<keyword evidence="8" id="KW-0472">Membrane</keyword>
<dbReference type="PRINTS" id="PR00344">
    <property type="entry name" value="BCTRLSENSOR"/>
</dbReference>
<evidence type="ECO:0000313" key="11">
    <source>
        <dbReference type="Proteomes" id="UP000184245"/>
    </source>
</evidence>
<dbReference type="FunFam" id="3.30.565.10:FF:000006">
    <property type="entry name" value="Sensor histidine kinase WalK"/>
    <property type="match status" value="1"/>
</dbReference>
<dbReference type="InterPro" id="IPR003594">
    <property type="entry name" value="HATPase_dom"/>
</dbReference>
<evidence type="ECO:0000256" key="7">
    <source>
        <dbReference type="ARBA" id="ARBA00023012"/>
    </source>
</evidence>
<dbReference type="InterPro" id="IPR036890">
    <property type="entry name" value="HATPase_C_sf"/>
</dbReference>
<evidence type="ECO:0000256" key="6">
    <source>
        <dbReference type="ARBA" id="ARBA00022777"/>
    </source>
</evidence>
<dbReference type="InterPro" id="IPR004358">
    <property type="entry name" value="Sig_transdc_His_kin-like_C"/>
</dbReference>
<dbReference type="SMART" id="SM00388">
    <property type="entry name" value="HisKA"/>
    <property type="match status" value="1"/>
</dbReference>
<keyword evidence="8" id="KW-1133">Transmembrane helix</keyword>
<dbReference type="Pfam" id="PF00512">
    <property type="entry name" value="HisKA"/>
    <property type="match status" value="1"/>
</dbReference>
<dbReference type="InterPro" id="IPR003661">
    <property type="entry name" value="HisK_dim/P_dom"/>
</dbReference>
<dbReference type="Gene3D" id="1.10.287.130">
    <property type="match status" value="1"/>
</dbReference>
<feature type="domain" description="Histidine kinase" evidence="9">
    <location>
        <begin position="128"/>
        <end position="342"/>
    </location>
</feature>
<sequence length="344" mass="39604">MTKDKTEQRKRLLKWFGFAVGAMTLIGVLYGGPGKTARLLAALGYLGSLGIWAAYTWCIKRDIWRFTDSMEKSLDYMIQGREDPEFDETAESQLSKLQTKLKQLYEIQNHYVQSSLEERKKMQELVSDISHQTRTPVSNIKMYAEMLGEKCTDRDTEEEFLAQLKEQADKLDFLIQSLVKMSRLETGILKIRQEETPLYDTLGRAIGSVLPRADRKDIQISVDCPEELFIYHDPRWTEEALYNILDNGVKYTEPGGKIDVSVREQEIYAHITIRDTGKGIEESRQCKIFGRFYREPEVRGQEGVGIGLYLAREIITRQKGYIEVRSEAGRGSCFHIYLPGKSQN</sequence>
<evidence type="ECO:0000259" key="9">
    <source>
        <dbReference type="PROSITE" id="PS50109"/>
    </source>
</evidence>
<keyword evidence="8" id="KW-0812">Transmembrane</keyword>
<keyword evidence="7" id="KW-0902">Two-component regulatory system</keyword>
<dbReference type="PROSITE" id="PS50109">
    <property type="entry name" value="HIS_KIN"/>
    <property type="match status" value="1"/>
</dbReference>